<feature type="compositionally biased region" description="Acidic residues" evidence="1">
    <location>
        <begin position="215"/>
        <end position="231"/>
    </location>
</feature>
<keyword evidence="3" id="KW-1185">Reference proteome</keyword>
<dbReference type="GO" id="GO:0000340">
    <property type="term" value="F:RNA 7-methylguanosine cap binding"/>
    <property type="evidence" value="ECO:0007669"/>
    <property type="project" value="InterPro"/>
</dbReference>
<feature type="compositionally biased region" description="Basic and acidic residues" evidence="1">
    <location>
        <begin position="282"/>
        <end position="301"/>
    </location>
</feature>
<sequence length="457" mass="52075">MDLDIEMDVDDVQDMSVPTVPEGYTNDIITGEEQEPGEVDEPNNNQANGSAAADTEVVPYKVHIHGLDTFNPDDVKNYLAEHYSTSQLNRVEWIDDSSANYIFKSEAIAQEALVALAAVEIADATQLPPLEEIPAKPFSQKPECPLRIRFAVTSDKKAPNAAVRSRFYLLHPEYDPEERRRRGEWRDRDRERYRDRRDGRDRRDRRRDRRSKEREDEELETYEASMYDDDASALAKRASSRRLSHARRRSRSRGSSTGRDSSHSRRNREKELFPDRFGGSGRLRDRSASPPRERDRDRDATMDLDQDEDARTAASLRNREKSRAIKERLLRESRDNGVKELFPEKLQKGTKELFPEKLGSVGGKAAMDQVTETTKVTSDRITAPPSSSSDNGSTELHIRGMASKQAPDKGFRIKGASGTTVKELFPEKIGNNAGKELFAEKLEGRNKKRQKAEDLFY</sequence>
<evidence type="ECO:0000313" key="2">
    <source>
        <dbReference type="EMBL" id="EGS17321.1"/>
    </source>
</evidence>
<feature type="region of interest" description="Disordered" evidence="1">
    <location>
        <begin position="179"/>
        <end position="321"/>
    </location>
</feature>
<feature type="compositionally biased region" description="Basic and acidic residues" evidence="1">
    <location>
        <begin position="179"/>
        <end position="202"/>
    </location>
</feature>
<dbReference type="OrthoDB" id="422106at2759"/>
<dbReference type="PANTHER" id="PTHR16291">
    <property type="entry name" value="NUCLEAR CAP-BINDING PROTEIN SUBUNIT 3"/>
    <property type="match status" value="1"/>
</dbReference>
<feature type="region of interest" description="Disordered" evidence="1">
    <location>
        <begin position="1"/>
        <end position="51"/>
    </location>
</feature>
<accession>G0SGI2</accession>
<name>G0SGI2_CHATD</name>
<dbReference type="OMA" id="TFEASMY"/>
<feature type="compositionally biased region" description="Polar residues" evidence="1">
    <location>
        <begin position="370"/>
        <end position="394"/>
    </location>
</feature>
<feature type="compositionally biased region" description="Acidic residues" evidence="1">
    <location>
        <begin position="30"/>
        <end position="41"/>
    </location>
</feature>
<feature type="compositionally biased region" description="Acidic residues" evidence="1">
    <location>
        <begin position="1"/>
        <end position="13"/>
    </location>
</feature>
<dbReference type="STRING" id="759272.G0SGI2"/>
<dbReference type="KEGG" id="cthr:CTHT_0066420"/>
<evidence type="ECO:0000313" key="3">
    <source>
        <dbReference type="Proteomes" id="UP000008066"/>
    </source>
</evidence>
<gene>
    <name evidence="2" type="ORF">CTHT_0066420</name>
</gene>
<protein>
    <submittedName>
        <fullName evidence="2">Uncharacterized protein</fullName>
    </submittedName>
</protein>
<dbReference type="PANTHER" id="PTHR16291:SF0">
    <property type="entry name" value="NUCLEAR CAP-BINDING PROTEIN SUBUNIT 3"/>
    <property type="match status" value="1"/>
</dbReference>
<dbReference type="EMBL" id="GL988047">
    <property type="protein sequence ID" value="EGS17321.1"/>
    <property type="molecule type" value="Genomic_DNA"/>
</dbReference>
<dbReference type="eggNOG" id="ENOG502SBFU">
    <property type="taxonomic scope" value="Eukaryota"/>
</dbReference>
<evidence type="ECO:0000256" key="1">
    <source>
        <dbReference type="SAM" id="MobiDB-lite"/>
    </source>
</evidence>
<reference evidence="2 3" key="1">
    <citation type="journal article" date="2011" name="Cell">
        <title>Insight into structure and assembly of the nuclear pore complex by utilizing the genome of a eukaryotic thermophile.</title>
        <authorList>
            <person name="Amlacher S."/>
            <person name="Sarges P."/>
            <person name="Flemming D."/>
            <person name="van Noort V."/>
            <person name="Kunze R."/>
            <person name="Devos D.P."/>
            <person name="Arumugam M."/>
            <person name="Bork P."/>
            <person name="Hurt E."/>
        </authorList>
    </citation>
    <scope>NUCLEOTIDE SEQUENCE [LARGE SCALE GENOMIC DNA]</scope>
    <source>
        <strain evidence="3">DSM 1495 / CBS 144.50 / IMI 039719</strain>
    </source>
</reference>
<dbReference type="InterPro" id="IPR019416">
    <property type="entry name" value="NCBP3"/>
</dbReference>
<dbReference type="GO" id="GO:0003729">
    <property type="term" value="F:mRNA binding"/>
    <property type="evidence" value="ECO:0007669"/>
    <property type="project" value="InterPro"/>
</dbReference>
<organism evidence="3">
    <name type="scientific">Chaetomium thermophilum (strain DSM 1495 / CBS 144.50 / IMI 039719)</name>
    <name type="common">Thermochaetoides thermophila</name>
    <dbReference type="NCBI Taxonomy" id="759272"/>
    <lineage>
        <taxon>Eukaryota</taxon>
        <taxon>Fungi</taxon>
        <taxon>Dikarya</taxon>
        <taxon>Ascomycota</taxon>
        <taxon>Pezizomycotina</taxon>
        <taxon>Sordariomycetes</taxon>
        <taxon>Sordariomycetidae</taxon>
        <taxon>Sordariales</taxon>
        <taxon>Chaetomiaceae</taxon>
        <taxon>Thermochaetoides</taxon>
    </lineage>
</organism>
<dbReference type="AlphaFoldDB" id="G0SGI2"/>
<dbReference type="Pfam" id="PF10309">
    <property type="entry name" value="NCBP3"/>
    <property type="match status" value="1"/>
</dbReference>
<dbReference type="HOGENOM" id="CLU_030082_0_0_1"/>
<dbReference type="GeneID" id="18260680"/>
<dbReference type="RefSeq" id="XP_006696939.1">
    <property type="nucleotide sequence ID" value="XM_006696876.1"/>
</dbReference>
<dbReference type="Proteomes" id="UP000008066">
    <property type="component" value="Unassembled WGS sequence"/>
</dbReference>
<proteinExistence type="predicted"/>
<dbReference type="GO" id="GO:0005634">
    <property type="term" value="C:nucleus"/>
    <property type="evidence" value="ECO:0007669"/>
    <property type="project" value="TreeGrafter"/>
</dbReference>
<feature type="region of interest" description="Disordered" evidence="1">
    <location>
        <begin position="360"/>
        <end position="417"/>
    </location>
</feature>
<feature type="compositionally biased region" description="Basic residues" evidence="1">
    <location>
        <begin position="238"/>
        <end position="252"/>
    </location>
</feature>
<feature type="compositionally biased region" description="Basic and acidic residues" evidence="1">
    <location>
        <begin position="260"/>
        <end position="274"/>
    </location>
</feature>